<evidence type="ECO:0000313" key="3">
    <source>
        <dbReference type="Proteomes" id="UP000006512"/>
    </source>
</evidence>
<dbReference type="STRING" id="715226.ABI_37030"/>
<dbReference type="Gene3D" id="3.30.450.150">
    <property type="entry name" value="Haem-degrading domain"/>
    <property type="match status" value="1"/>
</dbReference>
<dbReference type="OrthoDB" id="9815321at2"/>
<proteinExistence type="predicted"/>
<dbReference type="InterPro" id="IPR038084">
    <property type="entry name" value="PduO/GlcC-like_sf"/>
</dbReference>
<dbReference type="Pfam" id="PF03928">
    <property type="entry name" value="HbpS-like"/>
    <property type="match status" value="1"/>
</dbReference>
<dbReference type="Proteomes" id="UP000006512">
    <property type="component" value="Unassembled WGS sequence"/>
</dbReference>
<sequence length="164" mass="16545">MKRLAILVAAALTVTAPALAQTQTPAPTVTYPGYGRVINLAEAKTALAAAEAEARKNGWNVVVIVVEPTGALVAAEKMDGTQYGSIDVATGKAETAARFRRPTAAFQQAVKDGNLNSIFTGAMALEGGELLIIDGQVVGAIGVSGATAAQDGQVARAAAAAVLK</sequence>
<gene>
    <name evidence="2" type="ORF">ABI_37030</name>
</gene>
<evidence type="ECO:0000313" key="2">
    <source>
        <dbReference type="EMBL" id="EGF90672.1"/>
    </source>
</evidence>
<evidence type="ECO:0008006" key="4">
    <source>
        <dbReference type="Google" id="ProtNLM"/>
    </source>
</evidence>
<protein>
    <recommendedName>
        <fullName evidence="4">GlcG protein</fullName>
    </recommendedName>
</protein>
<dbReference type="EMBL" id="GL883079">
    <property type="protein sequence ID" value="EGF90672.1"/>
    <property type="molecule type" value="Genomic_DNA"/>
</dbReference>
<evidence type="ECO:0000256" key="1">
    <source>
        <dbReference type="SAM" id="SignalP"/>
    </source>
</evidence>
<dbReference type="PANTHER" id="PTHR34309">
    <property type="entry name" value="SLR1406 PROTEIN"/>
    <property type="match status" value="1"/>
</dbReference>
<keyword evidence="1" id="KW-0732">Signal</keyword>
<dbReference type="InterPro" id="IPR005624">
    <property type="entry name" value="PduO/GlcC-like"/>
</dbReference>
<dbReference type="SUPFAM" id="SSF143744">
    <property type="entry name" value="GlcG-like"/>
    <property type="match status" value="1"/>
</dbReference>
<feature type="chain" id="PRO_5003314363" description="GlcG protein" evidence="1">
    <location>
        <begin position="21"/>
        <end position="164"/>
    </location>
</feature>
<dbReference type="PANTHER" id="PTHR34309:SF1">
    <property type="entry name" value="PROTEIN GLCG"/>
    <property type="match status" value="1"/>
</dbReference>
<name>F4QR35_9CAUL</name>
<dbReference type="InterPro" id="IPR052517">
    <property type="entry name" value="GlcG_carb_metab_protein"/>
</dbReference>
<keyword evidence="3" id="KW-1185">Reference proteome</keyword>
<dbReference type="HOGENOM" id="CLU_103773_1_1_5"/>
<reference evidence="3" key="1">
    <citation type="submission" date="2011-03" db="EMBL/GenBank/DDBJ databases">
        <title>Draft genome sequence of Brevundimonas diminuta.</title>
        <authorList>
            <person name="Brown P.J.B."/>
            <person name="Buechlein A."/>
            <person name="Hemmerich C."/>
            <person name="Brun Y.V."/>
        </authorList>
    </citation>
    <scope>NUCLEOTIDE SEQUENCE [LARGE SCALE GENOMIC DNA]</scope>
    <source>
        <strain evidence="3">C19</strain>
    </source>
</reference>
<feature type="signal peptide" evidence="1">
    <location>
        <begin position="1"/>
        <end position="20"/>
    </location>
</feature>
<dbReference type="AlphaFoldDB" id="F4QR35"/>
<dbReference type="RefSeq" id="WP_006274483.1">
    <property type="nucleotide sequence ID" value="NZ_GL883079.1"/>
</dbReference>
<accession>F4QR35</accession>
<organism evidence="2 3">
    <name type="scientific">Asticcacaulis biprosthecium C19</name>
    <dbReference type="NCBI Taxonomy" id="715226"/>
    <lineage>
        <taxon>Bacteria</taxon>
        <taxon>Pseudomonadati</taxon>
        <taxon>Pseudomonadota</taxon>
        <taxon>Alphaproteobacteria</taxon>
        <taxon>Caulobacterales</taxon>
        <taxon>Caulobacteraceae</taxon>
        <taxon>Asticcacaulis</taxon>
    </lineage>
</organism>
<dbReference type="eggNOG" id="COG3193">
    <property type="taxonomic scope" value="Bacteria"/>
</dbReference>